<dbReference type="SFLD" id="SFLDS00003">
    <property type="entry name" value="Haloacid_Dehalogenase"/>
    <property type="match status" value="1"/>
</dbReference>
<dbReference type="GO" id="GO:0008967">
    <property type="term" value="F:phosphoglycolate phosphatase activity"/>
    <property type="evidence" value="ECO:0007669"/>
    <property type="project" value="TreeGrafter"/>
</dbReference>
<dbReference type="PRINTS" id="PR00413">
    <property type="entry name" value="HADHALOGNASE"/>
</dbReference>
<sequence length="222" mass="23849">MTQTTKALVFDLDGTLADTPALITELISGVMAEFDRHPTPEAVRATVGRPLEASLASLLGTTAQDPRTDAAVLRYRERYEKEVLTWGPQLLFPGVGEGLARLREAGYPLGIATSKILRSARSLLEVTGIREHFDVLACHDLVTRGKPDPEMGQLALRVLGASAERSWYVGDTSTDMQMAVAAGMHALGVSYGVDDAQQLIAGGAEQVVSSFAEVVEVLLDER</sequence>
<dbReference type="SFLD" id="SFLDG01129">
    <property type="entry name" value="C1.5:_HAD__Beta-PGM__Phosphata"/>
    <property type="match status" value="1"/>
</dbReference>
<accession>A0A941INQ4</accession>
<dbReference type="GO" id="GO:0005829">
    <property type="term" value="C:cytosol"/>
    <property type="evidence" value="ECO:0007669"/>
    <property type="project" value="TreeGrafter"/>
</dbReference>
<dbReference type="AlphaFoldDB" id="A0A941INQ4"/>
<dbReference type="NCBIfam" id="TIGR01549">
    <property type="entry name" value="HAD-SF-IA-v1"/>
    <property type="match status" value="1"/>
</dbReference>
<dbReference type="Gene3D" id="1.10.150.240">
    <property type="entry name" value="Putative phosphatase, domain 2"/>
    <property type="match status" value="1"/>
</dbReference>
<dbReference type="InterPro" id="IPR036412">
    <property type="entry name" value="HAD-like_sf"/>
</dbReference>
<evidence type="ECO:0000313" key="2">
    <source>
        <dbReference type="Proteomes" id="UP000675781"/>
    </source>
</evidence>
<comment type="caution">
    <text evidence="1">The sequence shown here is derived from an EMBL/GenBank/DDBJ whole genome shotgun (WGS) entry which is preliminary data.</text>
</comment>
<dbReference type="SFLD" id="SFLDG01135">
    <property type="entry name" value="C1.5.6:_HAD__Beta-PGM__Phospha"/>
    <property type="match status" value="1"/>
</dbReference>
<dbReference type="PANTHER" id="PTHR43434">
    <property type="entry name" value="PHOSPHOGLYCOLATE PHOSPHATASE"/>
    <property type="match status" value="1"/>
</dbReference>
<dbReference type="Pfam" id="PF13419">
    <property type="entry name" value="HAD_2"/>
    <property type="match status" value="1"/>
</dbReference>
<keyword evidence="1" id="KW-0378">Hydrolase</keyword>
<dbReference type="InterPro" id="IPR041492">
    <property type="entry name" value="HAD_2"/>
</dbReference>
<dbReference type="EMBL" id="JAGSOG010000104">
    <property type="protein sequence ID" value="MBR7835665.1"/>
    <property type="molecule type" value="Genomic_DNA"/>
</dbReference>
<dbReference type="Gene3D" id="3.40.50.1000">
    <property type="entry name" value="HAD superfamily/HAD-like"/>
    <property type="match status" value="1"/>
</dbReference>
<dbReference type="SUPFAM" id="SSF56784">
    <property type="entry name" value="HAD-like"/>
    <property type="match status" value="1"/>
</dbReference>
<dbReference type="PANTHER" id="PTHR43434:SF24">
    <property type="entry name" value="HYDROLASE-RELATED"/>
    <property type="match status" value="1"/>
</dbReference>
<protein>
    <submittedName>
        <fullName evidence="1">HAD family hydrolase</fullName>
    </submittedName>
</protein>
<dbReference type="Proteomes" id="UP000675781">
    <property type="component" value="Unassembled WGS sequence"/>
</dbReference>
<proteinExistence type="predicted"/>
<dbReference type="NCBIfam" id="TIGR01509">
    <property type="entry name" value="HAD-SF-IA-v3"/>
    <property type="match status" value="1"/>
</dbReference>
<dbReference type="InterPro" id="IPR006439">
    <property type="entry name" value="HAD-SF_hydro_IA"/>
</dbReference>
<gene>
    <name evidence="1" type="ORF">KDL01_20485</name>
</gene>
<evidence type="ECO:0000313" key="1">
    <source>
        <dbReference type="EMBL" id="MBR7835665.1"/>
    </source>
</evidence>
<dbReference type="RefSeq" id="WP_212530156.1">
    <property type="nucleotide sequence ID" value="NZ_JAGSOG010000104.1"/>
</dbReference>
<dbReference type="InterPro" id="IPR023214">
    <property type="entry name" value="HAD_sf"/>
</dbReference>
<dbReference type="InterPro" id="IPR023198">
    <property type="entry name" value="PGP-like_dom2"/>
</dbReference>
<keyword evidence="2" id="KW-1185">Reference proteome</keyword>
<organism evidence="1 2">
    <name type="scientific">Actinospica durhamensis</name>
    <dbReference type="NCBI Taxonomy" id="1508375"/>
    <lineage>
        <taxon>Bacteria</taxon>
        <taxon>Bacillati</taxon>
        <taxon>Actinomycetota</taxon>
        <taxon>Actinomycetes</taxon>
        <taxon>Catenulisporales</taxon>
        <taxon>Actinospicaceae</taxon>
        <taxon>Actinospica</taxon>
    </lineage>
</organism>
<reference evidence="1" key="1">
    <citation type="submission" date="2021-04" db="EMBL/GenBank/DDBJ databases">
        <title>Genome based classification of Actinospica acidithermotolerans sp. nov., an actinobacterium isolated from an Indonesian hot spring.</title>
        <authorList>
            <person name="Kusuma A.B."/>
            <person name="Putra K.E."/>
            <person name="Nafisah S."/>
            <person name="Loh J."/>
            <person name="Nouioui I."/>
            <person name="Goodfellow M."/>
        </authorList>
    </citation>
    <scope>NUCLEOTIDE SEQUENCE</scope>
    <source>
        <strain evidence="1">CSCA 57</strain>
    </source>
</reference>
<name>A0A941INQ4_9ACTN</name>
<dbReference type="InterPro" id="IPR050155">
    <property type="entry name" value="HAD-like_hydrolase_sf"/>
</dbReference>
<dbReference type="GO" id="GO:0006281">
    <property type="term" value="P:DNA repair"/>
    <property type="evidence" value="ECO:0007669"/>
    <property type="project" value="TreeGrafter"/>
</dbReference>